<accession>A0ABP0KXD6</accession>
<feature type="signal peptide" evidence="1">
    <location>
        <begin position="1"/>
        <end position="21"/>
    </location>
</feature>
<dbReference type="EMBL" id="CAXAMM010013447">
    <property type="protein sequence ID" value="CAK9031403.1"/>
    <property type="molecule type" value="Genomic_DNA"/>
</dbReference>
<evidence type="ECO:0000313" key="3">
    <source>
        <dbReference type="Proteomes" id="UP001642464"/>
    </source>
</evidence>
<sequence>MARFVAFFCLPLLVASRGLRGDDVYVDSVKCTGEGELPNKPVCFSGSVLVETFNIHVTSYDGQIGTVNLQAAGLTAAQCDGAEFENQGNVITIENDHGCGLSKYDYSVRYCPDQDSLIVNLVKPFNVRVVLNSATCPDADGDVPGNLEHLNMLGVEGFALAKPSLRAPDVYVDTVQCTGSGSLPTEPVCFGGSVLVENFNIHVTSYDGKVGTVNLEATGKESAACQGAVFENNNNVITIENDHDCGLSNYDYTVRYCPDQDSLIVNLVKPFNVRVVLNSESCAGEV</sequence>
<evidence type="ECO:0000313" key="2">
    <source>
        <dbReference type="EMBL" id="CAK9031403.1"/>
    </source>
</evidence>
<keyword evidence="1" id="KW-0732">Signal</keyword>
<gene>
    <name evidence="2" type="ORF">SCF082_LOCUS19627</name>
</gene>
<feature type="chain" id="PRO_5047160536" evidence="1">
    <location>
        <begin position="22"/>
        <end position="286"/>
    </location>
</feature>
<protein>
    <submittedName>
        <fullName evidence="2">Mitochondrial coenzyme A transporter SLC25A42</fullName>
    </submittedName>
</protein>
<keyword evidence="3" id="KW-1185">Reference proteome</keyword>
<organism evidence="2 3">
    <name type="scientific">Durusdinium trenchii</name>
    <dbReference type="NCBI Taxonomy" id="1381693"/>
    <lineage>
        <taxon>Eukaryota</taxon>
        <taxon>Sar</taxon>
        <taxon>Alveolata</taxon>
        <taxon>Dinophyceae</taxon>
        <taxon>Suessiales</taxon>
        <taxon>Symbiodiniaceae</taxon>
        <taxon>Durusdinium</taxon>
    </lineage>
</organism>
<comment type="caution">
    <text evidence="2">The sequence shown here is derived from an EMBL/GenBank/DDBJ whole genome shotgun (WGS) entry which is preliminary data.</text>
</comment>
<name>A0ABP0KXD6_9DINO</name>
<reference evidence="2 3" key="1">
    <citation type="submission" date="2024-02" db="EMBL/GenBank/DDBJ databases">
        <authorList>
            <person name="Chen Y."/>
            <person name="Shah S."/>
            <person name="Dougan E. K."/>
            <person name="Thang M."/>
            <person name="Chan C."/>
        </authorList>
    </citation>
    <scope>NUCLEOTIDE SEQUENCE [LARGE SCALE GENOMIC DNA]</scope>
</reference>
<dbReference type="Proteomes" id="UP001642464">
    <property type="component" value="Unassembled WGS sequence"/>
</dbReference>
<evidence type="ECO:0000256" key="1">
    <source>
        <dbReference type="SAM" id="SignalP"/>
    </source>
</evidence>
<proteinExistence type="predicted"/>